<evidence type="ECO:0000313" key="4">
    <source>
        <dbReference type="Proteomes" id="UP000291124"/>
    </source>
</evidence>
<evidence type="ECO:0000256" key="1">
    <source>
        <dbReference type="SAM" id="Phobius"/>
    </source>
</evidence>
<dbReference type="GO" id="GO:0016740">
    <property type="term" value="F:transferase activity"/>
    <property type="evidence" value="ECO:0007669"/>
    <property type="project" value="UniProtKB-KW"/>
</dbReference>
<name>A0A4P6YAI2_9FLAO</name>
<feature type="domain" description="Glycosyltransferase 2-like" evidence="2">
    <location>
        <begin position="50"/>
        <end position="156"/>
    </location>
</feature>
<dbReference type="OrthoDB" id="9778406at2"/>
<dbReference type="Gene3D" id="3.90.550.10">
    <property type="entry name" value="Spore Coat Polysaccharide Biosynthesis Protein SpsA, Chain A"/>
    <property type="match status" value="1"/>
</dbReference>
<protein>
    <submittedName>
        <fullName evidence="3">Glycosyltransferase family 2 protein</fullName>
    </submittedName>
</protein>
<dbReference type="Proteomes" id="UP000291124">
    <property type="component" value="Chromosome"/>
</dbReference>
<dbReference type="SUPFAM" id="SSF53448">
    <property type="entry name" value="Nucleotide-diphospho-sugar transferases"/>
    <property type="match status" value="1"/>
</dbReference>
<evidence type="ECO:0000313" key="3">
    <source>
        <dbReference type="EMBL" id="QBN20069.1"/>
    </source>
</evidence>
<organism evidence="3 4">
    <name type="scientific">Flavobacterium nackdongense</name>
    <dbReference type="NCBI Taxonomy" id="2547394"/>
    <lineage>
        <taxon>Bacteria</taxon>
        <taxon>Pseudomonadati</taxon>
        <taxon>Bacteroidota</taxon>
        <taxon>Flavobacteriia</taxon>
        <taxon>Flavobacteriales</taxon>
        <taxon>Flavobacteriaceae</taxon>
        <taxon>Flavobacterium</taxon>
    </lineage>
</organism>
<dbReference type="Pfam" id="PF00535">
    <property type="entry name" value="Glycos_transf_2"/>
    <property type="match status" value="1"/>
</dbReference>
<dbReference type="AlphaFoldDB" id="A0A4P6YAI2"/>
<gene>
    <name evidence="3" type="ORF">E1750_15105</name>
</gene>
<dbReference type="InterPro" id="IPR001173">
    <property type="entry name" value="Glyco_trans_2-like"/>
</dbReference>
<reference evidence="4" key="1">
    <citation type="submission" date="2019-03" db="EMBL/GenBank/DDBJ databases">
        <title>Flavobacterium sp.</title>
        <authorList>
            <person name="Kim H."/>
        </authorList>
    </citation>
    <scope>NUCLEOTIDE SEQUENCE [LARGE SCALE GENOMIC DNA]</scope>
    <source>
        <strain evidence="4">GS13</strain>
    </source>
</reference>
<keyword evidence="1" id="KW-0812">Transmembrane</keyword>
<evidence type="ECO:0000259" key="2">
    <source>
        <dbReference type="Pfam" id="PF00535"/>
    </source>
</evidence>
<keyword evidence="1" id="KW-0472">Membrane</keyword>
<dbReference type="RefSeq" id="WP_133277571.1">
    <property type="nucleotide sequence ID" value="NZ_CP037933.1"/>
</dbReference>
<feature type="transmembrane region" description="Helical" evidence="1">
    <location>
        <begin position="237"/>
        <end position="254"/>
    </location>
</feature>
<keyword evidence="1" id="KW-1133">Transmembrane helix</keyword>
<keyword evidence="3" id="KW-0808">Transferase</keyword>
<proteinExistence type="predicted"/>
<dbReference type="InterPro" id="IPR029044">
    <property type="entry name" value="Nucleotide-diphossugar_trans"/>
</dbReference>
<dbReference type="CDD" id="cd00761">
    <property type="entry name" value="Glyco_tranf_GTA_type"/>
    <property type="match status" value="1"/>
</dbReference>
<keyword evidence="4" id="KW-1185">Reference proteome</keyword>
<dbReference type="EMBL" id="CP037933">
    <property type="protein sequence ID" value="QBN20069.1"/>
    <property type="molecule type" value="Genomic_DNA"/>
</dbReference>
<sequence>MCKYTNKLITDFKNPDLEILVATLNRNSLDFLIPMFPFCHFSEYSILVVNQTQASNLLVSEFDSVRVINSFEKGLSKSRNLALENTIGKIVLIADDDVVFLPDFQQNILEEYKQNPSVAAICFQTITNEGFLYSKYPKSAKELSFTNLRKVLSIEVTCRVGNLNMKNCRFNEFFGLGAQFQDSETFFFLRNIKHKGLKVVFAPKSIVVHKPFSSSDDASSDRVIYARMAGFYKRYSWIAYVLLLKYIFFVFRKYDFPAKEIKNKFSIGLAGINDYKVILNKKLDSSYE</sequence>
<accession>A0A4P6YAI2</accession>
<dbReference type="KEGG" id="fnk:E1750_15105"/>